<gene>
    <name evidence="2" type="ORF">ACFQEU_13485</name>
</gene>
<dbReference type="AlphaFoldDB" id="A0ABD5SCG1"/>
<dbReference type="RefSeq" id="WP_379782977.1">
    <property type="nucleotide sequence ID" value="NZ_JBHSWW010000273.1"/>
</dbReference>
<organism evidence="2 3">
    <name type="scientific">Halorubrum tibetense</name>
    <dbReference type="NCBI Taxonomy" id="175631"/>
    <lineage>
        <taxon>Archaea</taxon>
        <taxon>Methanobacteriati</taxon>
        <taxon>Methanobacteriota</taxon>
        <taxon>Stenosarchaea group</taxon>
        <taxon>Halobacteria</taxon>
        <taxon>Halobacteriales</taxon>
        <taxon>Haloferacaceae</taxon>
        <taxon>Halorubrum</taxon>
    </lineage>
</organism>
<keyword evidence="1" id="KW-1133">Transmembrane helix</keyword>
<dbReference type="Proteomes" id="UP001596442">
    <property type="component" value="Unassembled WGS sequence"/>
</dbReference>
<name>A0ABD5SCG1_9EURY</name>
<evidence type="ECO:0000313" key="3">
    <source>
        <dbReference type="Proteomes" id="UP001596442"/>
    </source>
</evidence>
<protein>
    <submittedName>
        <fullName evidence="2">Uncharacterized protein</fullName>
    </submittedName>
</protein>
<sequence>MDPLLANSTDRSPLPSGSPPSIGGTILTLLAFFALAAVALFVVTYPVASVVLLATAVVLAGVARNLAQLARRHRGSLRRIDVPGIGTVEYRVVRSRAD</sequence>
<keyword evidence="1" id="KW-0812">Transmembrane</keyword>
<feature type="transmembrane region" description="Helical" evidence="1">
    <location>
        <begin position="21"/>
        <end position="41"/>
    </location>
</feature>
<feature type="transmembrane region" description="Helical" evidence="1">
    <location>
        <begin position="47"/>
        <end position="67"/>
    </location>
</feature>
<evidence type="ECO:0000313" key="2">
    <source>
        <dbReference type="EMBL" id="MFC6754464.1"/>
    </source>
</evidence>
<keyword evidence="1" id="KW-0472">Membrane</keyword>
<reference evidence="2 3" key="1">
    <citation type="journal article" date="2019" name="Int. J. Syst. Evol. Microbiol.">
        <title>The Global Catalogue of Microorganisms (GCM) 10K type strain sequencing project: providing services to taxonomists for standard genome sequencing and annotation.</title>
        <authorList>
            <consortium name="The Broad Institute Genomics Platform"/>
            <consortium name="The Broad Institute Genome Sequencing Center for Infectious Disease"/>
            <person name="Wu L."/>
            <person name="Ma J."/>
        </authorList>
    </citation>
    <scope>NUCLEOTIDE SEQUENCE [LARGE SCALE GENOMIC DNA]</scope>
    <source>
        <strain evidence="2 3">CGMCC 1.3239</strain>
    </source>
</reference>
<proteinExistence type="predicted"/>
<dbReference type="EMBL" id="JBHSWW010000273">
    <property type="protein sequence ID" value="MFC6754464.1"/>
    <property type="molecule type" value="Genomic_DNA"/>
</dbReference>
<evidence type="ECO:0000256" key="1">
    <source>
        <dbReference type="SAM" id="Phobius"/>
    </source>
</evidence>
<keyword evidence="3" id="KW-1185">Reference proteome</keyword>
<accession>A0ABD5SCG1</accession>
<comment type="caution">
    <text evidence="2">The sequence shown here is derived from an EMBL/GenBank/DDBJ whole genome shotgun (WGS) entry which is preliminary data.</text>
</comment>